<reference evidence="1 2" key="1">
    <citation type="submission" date="2023-10" db="EMBL/GenBank/DDBJ databases">
        <title>Draft genome sequence of Xylaria bambusicola isolate GMP-LS, the root and basal stem rot pathogen of sugarcane in Indonesia.</title>
        <authorList>
            <person name="Selvaraj P."/>
            <person name="Muralishankar V."/>
            <person name="Muruganantham S."/>
            <person name="Sp S."/>
            <person name="Haryani S."/>
            <person name="Lau K.J.X."/>
            <person name="Naqvi N.I."/>
        </authorList>
    </citation>
    <scope>NUCLEOTIDE SEQUENCE [LARGE SCALE GENOMIC DNA]</scope>
    <source>
        <strain evidence="1">GMP-LS</strain>
    </source>
</reference>
<accession>A0AAN7ULH6</accession>
<dbReference type="EMBL" id="JAWHQM010000011">
    <property type="protein sequence ID" value="KAK5629448.1"/>
    <property type="molecule type" value="Genomic_DNA"/>
</dbReference>
<keyword evidence="2" id="KW-1185">Reference proteome</keyword>
<gene>
    <name evidence="1" type="ORF">RRF57_005163</name>
</gene>
<dbReference type="Proteomes" id="UP001305414">
    <property type="component" value="Unassembled WGS sequence"/>
</dbReference>
<organism evidence="1 2">
    <name type="scientific">Xylaria bambusicola</name>
    <dbReference type="NCBI Taxonomy" id="326684"/>
    <lineage>
        <taxon>Eukaryota</taxon>
        <taxon>Fungi</taxon>
        <taxon>Dikarya</taxon>
        <taxon>Ascomycota</taxon>
        <taxon>Pezizomycotina</taxon>
        <taxon>Sordariomycetes</taxon>
        <taxon>Xylariomycetidae</taxon>
        <taxon>Xylariales</taxon>
        <taxon>Xylariaceae</taxon>
        <taxon>Xylaria</taxon>
    </lineage>
</organism>
<evidence type="ECO:0000313" key="1">
    <source>
        <dbReference type="EMBL" id="KAK5629448.1"/>
    </source>
</evidence>
<evidence type="ECO:0000313" key="2">
    <source>
        <dbReference type="Proteomes" id="UP001305414"/>
    </source>
</evidence>
<proteinExistence type="predicted"/>
<name>A0AAN7ULH6_9PEZI</name>
<comment type="caution">
    <text evidence="1">The sequence shown here is derived from an EMBL/GenBank/DDBJ whole genome shotgun (WGS) entry which is preliminary data.</text>
</comment>
<dbReference type="AlphaFoldDB" id="A0AAN7ULH6"/>
<sequence>MVRFIRGFRHHFFRRNTTADLQDELFIDEDPAEEVLDPSVDARFRFVSHFLPFPPGELAEFVFGVSHVDLVVE</sequence>
<protein>
    <submittedName>
        <fullName evidence="1">Uncharacterized protein</fullName>
    </submittedName>
</protein>